<dbReference type="Gene3D" id="3.40.720.10">
    <property type="entry name" value="Alkaline Phosphatase, subunit A"/>
    <property type="match status" value="1"/>
</dbReference>
<organism evidence="2 3">
    <name type="scientific">Nonlabens arenilitoris</name>
    <dbReference type="NCBI Taxonomy" id="1217969"/>
    <lineage>
        <taxon>Bacteria</taxon>
        <taxon>Pseudomonadati</taxon>
        <taxon>Bacteroidota</taxon>
        <taxon>Flavobacteriia</taxon>
        <taxon>Flavobacteriales</taxon>
        <taxon>Flavobacteriaceae</taxon>
        <taxon>Nonlabens</taxon>
    </lineage>
</organism>
<evidence type="ECO:0000313" key="2">
    <source>
        <dbReference type="EMBL" id="PQJ31005.1"/>
    </source>
</evidence>
<feature type="transmembrane region" description="Helical" evidence="1">
    <location>
        <begin position="126"/>
        <end position="145"/>
    </location>
</feature>
<dbReference type="OrthoDB" id="1398489at2"/>
<dbReference type="Proteomes" id="UP000239747">
    <property type="component" value="Unassembled WGS sequence"/>
</dbReference>
<dbReference type="SUPFAM" id="SSF53649">
    <property type="entry name" value="Alkaline phosphatase-like"/>
    <property type="match status" value="1"/>
</dbReference>
<gene>
    <name evidence="2" type="ORF">BST92_03235</name>
</gene>
<proteinExistence type="predicted"/>
<evidence type="ECO:0000313" key="3">
    <source>
        <dbReference type="Proteomes" id="UP000239747"/>
    </source>
</evidence>
<feature type="transmembrane region" description="Helical" evidence="1">
    <location>
        <begin position="15"/>
        <end position="33"/>
    </location>
</feature>
<accession>A0A2S7U7R1</accession>
<keyword evidence="3" id="KW-1185">Reference proteome</keyword>
<protein>
    <recommendedName>
        <fullName evidence="4">Sulfatase N-terminal domain-containing protein</fullName>
    </recommendedName>
</protein>
<dbReference type="InterPro" id="IPR017850">
    <property type="entry name" value="Alkaline_phosphatase_core_sf"/>
</dbReference>
<sequence length="487" mass="56326">MKDKILSYLNNNNHYWWTVGLLPGMYAMTYLYTNNYTLVNSWTQFSYLVLTMTIIPSTITILGNFLLRNKSQRIKTIFNSSVFIITAGITLSLVIYFRYRWKGIILLIVAAIVVSWLIGKHYKKGVLFLALMTLIGIAQFNYYYFTKIINKEQWITDNNIAETTFTKKPNIYLIQPDGYAGKIALLNEYYNYDNSLFYDQMSELGFKFNHNYRSNYPSTLSSNITLFSGQHHFYENGTMINEPIDAREIIMENNPVLKAFKSNGYFTTAILQHRYLLMNHPAIGYDRINISEDELAIIPNHELNKDYISELEKALSTENSQPQFYFIEILEPGHIPNEMGKDTSIKKERDKYIEKLKSTNEDLIQMTSMITNHDPNAIVVIAADHGGFVGFNYSTECFIEPSNKTYLHQAIFSALLTIKAPTEFQSYHNNIKSTISVFPTLFNYLAQDSVTKNKLDNSSYQLIKSGTQRGIYKYYDENGIPVTEKIQ</sequence>
<feature type="transmembrane region" description="Helical" evidence="1">
    <location>
        <begin position="77"/>
        <end position="97"/>
    </location>
</feature>
<keyword evidence="1" id="KW-1133">Transmembrane helix</keyword>
<keyword evidence="1" id="KW-0472">Membrane</keyword>
<keyword evidence="1" id="KW-0812">Transmembrane</keyword>
<evidence type="ECO:0008006" key="4">
    <source>
        <dbReference type="Google" id="ProtNLM"/>
    </source>
</evidence>
<feature type="transmembrane region" description="Helical" evidence="1">
    <location>
        <begin position="103"/>
        <end position="119"/>
    </location>
</feature>
<comment type="caution">
    <text evidence="2">The sequence shown here is derived from an EMBL/GenBank/DDBJ whole genome shotgun (WGS) entry which is preliminary data.</text>
</comment>
<dbReference type="EMBL" id="MTPW01000001">
    <property type="protein sequence ID" value="PQJ31005.1"/>
    <property type="molecule type" value="Genomic_DNA"/>
</dbReference>
<evidence type="ECO:0000256" key="1">
    <source>
        <dbReference type="SAM" id="Phobius"/>
    </source>
</evidence>
<reference evidence="2 3" key="1">
    <citation type="submission" date="2017-01" db="EMBL/GenBank/DDBJ databases">
        <title>Trade-off between light-utilization and light-protection in marine flavobacteria.</title>
        <authorList>
            <person name="Kumagai Y."/>
            <person name="Yoshizawa S."/>
            <person name="Kogure K."/>
            <person name="Iwasaki W."/>
        </authorList>
    </citation>
    <scope>NUCLEOTIDE SEQUENCE [LARGE SCALE GENOMIC DNA]</scope>
    <source>
        <strain evidence="2 3">KCTC 32109</strain>
    </source>
</reference>
<name>A0A2S7U7R1_9FLAO</name>
<feature type="transmembrane region" description="Helical" evidence="1">
    <location>
        <begin position="45"/>
        <end position="65"/>
    </location>
</feature>
<dbReference type="RefSeq" id="WP_105070162.1">
    <property type="nucleotide sequence ID" value="NZ_MTPW01000001.1"/>
</dbReference>
<dbReference type="AlphaFoldDB" id="A0A2S7U7R1"/>